<protein>
    <submittedName>
        <fullName evidence="3">Uncharacterized protein</fullName>
    </submittedName>
</protein>
<keyword evidence="2" id="KW-0812">Transmembrane</keyword>
<evidence type="ECO:0000313" key="3">
    <source>
        <dbReference type="EMBL" id="PFH59286.1"/>
    </source>
</evidence>
<keyword evidence="2" id="KW-1133">Transmembrane helix</keyword>
<dbReference type="AlphaFoldDB" id="A0A2A9PEN5"/>
<accession>A0A2A9PEN5</accession>
<dbReference type="STRING" id="268505.A0A2A9PEN5"/>
<keyword evidence="2" id="KW-0472">Membrane</keyword>
<name>A0A2A9PEN5_OPHUN</name>
<feature type="compositionally biased region" description="Acidic residues" evidence="1">
    <location>
        <begin position="105"/>
        <end position="115"/>
    </location>
</feature>
<feature type="compositionally biased region" description="Low complexity" evidence="1">
    <location>
        <begin position="29"/>
        <end position="40"/>
    </location>
</feature>
<feature type="region of interest" description="Disordered" evidence="1">
    <location>
        <begin position="213"/>
        <end position="236"/>
    </location>
</feature>
<evidence type="ECO:0000313" key="4">
    <source>
        <dbReference type="Proteomes" id="UP000037136"/>
    </source>
</evidence>
<feature type="transmembrane region" description="Helical" evidence="2">
    <location>
        <begin position="315"/>
        <end position="338"/>
    </location>
</feature>
<gene>
    <name evidence="3" type="ORF">XA68_12578</name>
</gene>
<evidence type="ECO:0000256" key="1">
    <source>
        <dbReference type="SAM" id="MobiDB-lite"/>
    </source>
</evidence>
<feature type="compositionally biased region" description="Basic and acidic residues" evidence="1">
    <location>
        <begin position="214"/>
        <end position="223"/>
    </location>
</feature>
<sequence length="389" mass="41444">MDSQSVQRARSNPALPLARRFDESWYEVSSQPSSSSISSIGDEIVTTGLHVSSPYNRRRRRLHPSTRASAPQQPTATHATEYEETESEEDRLLTSSGEKKTHNEDNDDSDADSDGGDNATALGRASDRTVFQPQPNAFSHPPSHVARRSHSTTGAAAPHPHGGFSRPSFSQRSQTRVHRNFMSPSSAREDNEAALRASLTTLLSCAAAARGLPKTREEAEEQRLASNGIEPSNQPVELKLVPESDLTGAVASTQAGSQPVRGAPRVSERSPSRMGGAAGDKPKRAVSAGRNPRATKKKRTTAMAAAQDTLISPTLLTWVMSAGVVVLVSVVGFGAGYVMGREAGRQEALSASASGVNETTRCGRDVISSGGGLRRLRWGAVGRRMVTQA</sequence>
<feature type="region of interest" description="Disordered" evidence="1">
    <location>
        <begin position="250"/>
        <end position="301"/>
    </location>
</feature>
<evidence type="ECO:0000256" key="2">
    <source>
        <dbReference type="SAM" id="Phobius"/>
    </source>
</evidence>
<dbReference type="OrthoDB" id="5413188at2759"/>
<comment type="caution">
    <text evidence="3">The sequence shown here is derived from an EMBL/GenBank/DDBJ whole genome shotgun (WGS) entry which is preliminary data.</text>
</comment>
<feature type="compositionally biased region" description="Polar residues" evidence="1">
    <location>
        <begin position="1"/>
        <end position="10"/>
    </location>
</feature>
<organism evidence="3 4">
    <name type="scientific">Ophiocordyceps unilateralis</name>
    <name type="common">Zombie-ant fungus</name>
    <name type="synonym">Torrubia unilateralis</name>
    <dbReference type="NCBI Taxonomy" id="268505"/>
    <lineage>
        <taxon>Eukaryota</taxon>
        <taxon>Fungi</taxon>
        <taxon>Dikarya</taxon>
        <taxon>Ascomycota</taxon>
        <taxon>Pezizomycotina</taxon>
        <taxon>Sordariomycetes</taxon>
        <taxon>Hypocreomycetidae</taxon>
        <taxon>Hypocreales</taxon>
        <taxon>Ophiocordycipitaceae</taxon>
        <taxon>Ophiocordyceps</taxon>
    </lineage>
</organism>
<dbReference type="EMBL" id="LAZP02000211">
    <property type="protein sequence ID" value="PFH59286.1"/>
    <property type="molecule type" value="Genomic_DNA"/>
</dbReference>
<feature type="region of interest" description="Disordered" evidence="1">
    <location>
        <begin position="1"/>
        <end position="189"/>
    </location>
</feature>
<proteinExistence type="predicted"/>
<reference evidence="3 4" key="1">
    <citation type="journal article" date="2015" name="BMC Genomics">
        <title>Gene expression during zombie ant biting behavior reflects the complexity underlying fungal parasitic behavioral manipulation.</title>
        <authorList>
            <person name="de Bekker C."/>
            <person name="Ohm R.A."/>
            <person name="Loreto R.G."/>
            <person name="Sebastian A."/>
            <person name="Albert I."/>
            <person name="Merrow M."/>
            <person name="Brachmann A."/>
            <person name="Hughes D.P."/>
        </authorList>
    </citation>
    <scope>NUCLEOTIDE SEQUENCE [LARGE SCALE GENOMIC DNA]</scope>
    <source>
        <strain evidence="3 4">SC16a</strain>
    </source>
</reference>
<dbReference type="Proteomes" id="UP000037136">
    <property type="component" value="Unassembled WGS sequence"/>
</dbReference>
<keyword evidence="4" id="KW-1185">Reference proteome</keyword>
<reference evidence="3 4" key="2">
    <citation type="journal article" date="2017" name="Sci. Rep.">
        <title>Ant-infecting Ophiocordyceps genomes reveal a high diversity of potential behavioral manipulation genes and a possible major role for enterotoxins.</title>
        <authorList>
            <person name="de Bekker C."/>
            <person name="Ohm R.A."/>
            <person name="Evans H.C."/>
            <person name="Brachmann A."/>
            <person name="Hughes D.P."/>
        </authorList>
    </citation>
    <scope>NUCLEOTIDE SEQUENCE [LARGE SCALE GENOMIC DNA]</scope>
    <source>
        <strain evidence="3 4">SC16a</strain>
    </source>
</reference>